<dbReference type="EMBL" id="JAHUTI010011287">
    <property type="protein sequence ID" value="MED6236079.1"/>
    <property type="molecule type" value="Genomic_DNA"/>
</dbReference>
<gene>
    <name evidence="2" type="primary">PDIA5_1</name>
    <name evidence="2" type="ORF">ATANTOWER_004161</name>
</gene>
<dbReference type="Gene3D" id="3.40.30.10">
    <property type="entry name" value="Glutaredoxin"/>
    <property type="match status" value="1"/>
</dbReference>
<organism evidence="2 3">
    <name type="scientific">Ataeniobius toweri</name>
    <dbReference type="NCBI Taxonomy" id="208326"/>
    <lineage>
        <taxon>Eukaryota</taxon>
        <taxon>Metazoa</taxon>
        <taxon>Chordata</taxon>
        <taxon>Craniata</taxon>
        <taxon>Vertebrata</taxon>
        <taxon>Euteleostomi</taxon>
        <taxon>Actinopterygii</taxon>
        <taxon>Neopterygii</taxon>
        <taxon>Teleostei</taxon>
        <taxon>Neoteleostei</taxon>
        <taxon>Acanthomorphata</taxon>
        <taxon>Ovalentaria</taxon>
        <taxon>Atherinomorphae</taxon>
        <taxon>Cyprinodontiformes</taxon>
        <taxon>Goodeidae</taxon>
        <taxon>Ataeniobius</taxon>
    </lineage>
</organism>
<feature type="signal peptide" evidence="1">
    <location>
        <begin position="1"/>
        <end position="18"/>
    </location>
</feature>
<evidence type="ECO:0000313" key="2">
    <source>
        <dbReference type="EMBL" id="MED6236079.1"/>
    </source>
</evidence>
<evidence type="ECO:0000313" key="3">
    <source>
        <dbReference type="Proteomes" id="UP001345963"/>
    </source>
</evidence>
<dbReference type="Proteomes" id="UP001345963">
    <property type="component" value="Unassembled WGS sequence"/>
</dbReference>
<sequence length="93" mass="10273">MCVLGMCVQMLMLSSLEAVKVSPLIEKVSDHKDFKKLLRTRTNVLVLYTKTATSGDSSLKLLSDVAQTVKGQGTIAWVNCGYTLFVQEFSDQL</sequence>
<proteinExistence type="predicted"/>
<name>A0ABU7AEY8_9TELE</name>
<reference evidence="2 3" key="1">
    <citation type="submission" date="2021-07" db="EMBL/GenBank/DDBJ databases">
        <authorList>
            <person name="Palmer J.M."/>
        </authorList>
    </citation>
    <scope>NUCLEOTIDE SEQUENCE [LARGE SCALE GENOMIC DNA]</scope>
    <source>
        <strain evidence="2 3">AT_MEX2019</strain>
        <tissue evidence="2">Muscle</tissue>
    </source>
</reference>
<keyword evidence="3" id="KW-1185">Reference proteome</keyword>
<comment type="caution">
    <text evidence="2">The sequence shown here is derived from an EMBL/GenBank/DDBJ whole genome shotgun (WGS) entry which is preliminary data.</text>
</comment>
<accession>A0ABU7AEY8</accession>
<evidence type="ECO:0000256" key="1">
    <source>
        <dbReference type="SAM" id="SignalP"/>
    </source>
</evidence>
<protein>
    <submittedName>
        <fullName evidence="2">Protein disulfide-isomerase A5</fullName>
    </submittedName>
</protein>
<feature type="chain" id="PRO_5045176290" evidence="1">
    <location>
        <begin position="19"/>
        <end position="93"/>
    </location>
</feature>
<keyword evidence="1" id="KW-0732">Signal</keyword>